<proteinExistence type="predicted"/>
<comment type="caution">
    <text evidence="1">The sequence shown here is derived from an EMBL/GenBank/DDBJ whole genome shotgun (WGS) entry which is preliminary data.</text>
</comment>
<dbReference type="InterPro" id="IPR024083">
    <property type="entry name" value="Fumarase/histidase_N"/>
</dbReference>
<gene>
    <name evidence="1" type="ORF">LEP1GSC037_4881</name>
</gene>
<name>M6GVA3_LEPIR</name>
<dbReference type="PANTHER" id="PTHR43814">
    <property type="entry name" value="ARGININOSUCCINATE LYASE"/>
    <property type="match status" value="1"/>
</dbReference>
<evidence type="ECO:0000313" key="1">
    <source>
        <dbReference type="EMBL" id="EMM82821.1"/>
    </source>
</evidence>
<reference evidence="1 2" key="1">
    <citation type="submission" date="2013-01" db="EMBL/GenBank/DDBJ databases">
        <authorList>
            <person name="Harkins D.M."/>
            <person name="Durkin A.S."/>
            <person name="Brinkac L.M."/>
            <person name="Haft D.H."/>
            <person name="Selengut J.D."/>
            <person name="Sanka R."/>
            <person name="DePew J."/>
            <person name="Purushe J."/>
            <person name="Hospenthal D.R."/>
            <person name="Murray C.K."/>
            <person name="Pimentel G."/>
            <person name="Wasfy M."/>
            <person name="Parker T."/>
            <person name="Miller R.S."/>
            <person name="Vinetz J.M."/>
            <person name="Sutton G.G."/>
            <person name="Nierman W.C."/>
            <person name="Fouts D.E."/>
        </authorList>
    </citation>
    <scope>NUCLEOTIDE SEQUENCE [LARGE SCALE GENOMIC DNA]</scope>
    <source>
        <strain evidence="1 2">2006001854</strain>
    </source>
</reference>
<dbReference type="Proteomes" id="UP000012128">
    <property type="component" value="Unassembled WGS sequence"/>
</dbReference>
<dbReference type="SUPFAM" id="SSF48557">
    <property type="entry name" value="L-aspartase-like"/>
    <property type="match status" value="1"/>
</dbReference>
<organism evidence="1 2">
    <name type="scientific">Leptospira interrogans str. 2006001854</name>
    <dbReference type="NCBI Taxonomy" id="1001590"/>
    <lineage>
        <taxon>Bacteria</taxon>
        <taxon>Pseudomonadati</taxon>
        <taxon>Spirochaetota</taxon>
        <taxon>Spirochaetia</taxon>
        <taxon>Leptospirales</taxon>
        <taxon>Leptospiraceae</taxon>
        <taxon>Leptospira</taxon>
    </lineage>
</organism>
<keyword evidence="1" id="KW-0456">Lyase</keyword>
<evidence type="ECO:0000313" key="2">
    <source>
        <dbReference type="Proteomes" id="UP000012128"/>
    </source>
</evidence>
<protein>
    <submittedName>
        <fullName evidence="1">Argininosuccinate lyase domain protein</fullName>
    </submittedName>
</protein>
<dbReference type="GO" id="GO:0005829">
    <property type="term" value="C:cytosol"/>
    <property type="evidence" value="ECO:0007669"/>
    <property type="project" value="TreeGrafter"/>
</dbReference>
<dbReference type="EMBL" id="AFLW02000077">
    <property type="protein sequence ID" value="EMM82821.1"/>
    <property type="molecule type" value="Genomic_DNA"/>
</dbReference>
<dbReference type="AlphaFoldDB" id="M6GVA3"/>
<dbReference type="GO" id="GO:0042450">
    <property type="term" value="P:L-arginine biosynthetic process via ornithine"/>
    <property type="evidence" value="ECO:0007669"/>
    <property type="project" value="InterPro"/>
</dbReference>
<dbReference type="GO" id="GO:0004056">
    <property type="term" value="F:argininosuccinate lyase activity"/>
    <property type="evidence" value="ECO:0007669"/>
    <property type="project" value="InterPro"/>
</dbReference>
<sequence>MLKQIGILNSEELSKIEIALAQIKTELEEGKFEFKSELEDIHMHIEFRLTELIGETGKNYILHDLEMIKLLKT</sequence>
<dbReference type="InterPro" id="IPR008948">
    <property type="entry name" value="L-Aspartase-like"/>
</dbReference>
<accession>M6GVA3</accession>
<dbReference type="Gene3D" id="1.10.275.10">
    <property type="entry name" value="Fumarase/aspartase (N-terminal domain)"/>
    <property type="match status" value="1"/>
</dbReference>
<dbReference type="InterPro" id="IPR009049">
    <property type="entry name" value="Argininosuccinate_lyase"/>
</dbReference>
<dbReference type="PANTHER" id="PTHR43814:SF1">
    <property type="entry name" value="ARGININOSUCCINATE LYASE"/>
    <property type="match status" value="1"/>
</dbReference>